<dbReference type="AlphaFoldDB" id="A0A444MAT7"/>
<gene>
    <name evidence="1" type="ORF">EP867_11295</name>
</gene>
<keyword evidence="2" id="KW-1185">Reference proteome</keyword>
<proteinExistence type="predicted"/>
<evidence type="ECO:0000313" key="2">
    <source>
        <dbReference type="Proteomes" id="UP000287168"/>
    </source>
</evidence>
<dbReference type="RefSeq" id="WP_128489241.1">
    <property type="nucleotide sequence ID" value="NZ_JBHLXB010000009.1"/>
</dbReference>
<dbReference type="EMBL" id="SBLC01000014">
    <property type="protein sequence ID" value="RWY40587.1"/>
    <property type="molecule type" value="Genomic_DNA"/>
</dbReference>
<dbReference type="OrthoDB" id="7860307at2"/>
<dbReference type="InterPro" id="IPR023393">
    <property type="entry name" value="START-like_dom_sf"/>
</dbReference>
<comment type="caution">
    <text evidence="1">The sequence shown here is derived from an EMBL/GenBank/DDBJ whole genome shotgun (WGS) entry which is preliminary data.</text>
</comment>
<dbReference type="Gene3D" id="3.30.530.20">
    <property type="match status" value="1"/>
</dbReference>
<evidence type="ECO:0000313" key="1">
    <source>
        <dbReference type="EMBL" id="RWY40587.1"/>
    </source>
</evidence>
<dbReference type="SUPFAM" id="SSF55961">
    <property type="entry name" value="Bet v1-like"/>
    <property type="match status" value="1"/>
</dbReference>
<protein>
    <submittedName>
        <fullName evidence="1">SRPBCC family protein</fullName>
    </submittedName>
</protein>
<reference evidence="1 2" key="1">
    <citation type="journal article" date="2015" name="Int. J. Syst. Evol. Microbiol.">
        <title>Gemmobacter intermedius sp. nov., isolated from a white stork (Ciconia ciconia).</title>
        <authorList>
            <person name="Kampfer P."/>
            <person name="Jerzak L."/>
            <person name="Wilharm G."/>
            <person name="Golke J."/>
            <person name="Busse H.J."/>
            <person name="Glaeser S.P."/>
        </authorList>
    </citation>
    <scope>NUCLEOTIDE SEQUENCE [LARGE SCALE GENOMIC DNA]</scope>
    <source>
        <strain evidence="1 2">119/4</strain>
    </source>
</reference>
<accession>A0A444MAT7</accession>
<dbReference type="Proteomes" id="UP000287168">
    <property type="component" value="Unassembled WGS sequence"/>
</dbReference>
<sequence>MSGRWLSDIEGLVAEARARGARLKRLERGDAPAWKTEFRFRQRVREVEMRVAQVLAPELLAFEITGKAAEGTLRLELLPLSPAHCRLTVTSEIRARSLAARLFLQSLKLARAGLNRRYREKVALGAALLTARAVALRDLQ</sequence>
<organism evidence="1 2">
    <name type="scientific">Falsigemmobacter intermedius</name>
    <dbReference type="NCBI Taxonomy" id="1553448"/>
    <lineage>
        <taxon>Bacteria</taxon>
        <taxon>Pseudomonadati</taxon>
        <taxon>Pseudomonadota</taxon>
        <taxon>Alphaproteobacteria</taxon>
        <taxon>Rhodobacterales</taxon>
        <taxon>Paracoccaceae</taxon>
        <taxon>Falsigemmobacter</taxon>
    </lineage>
</organism>
<name>A0A444MAT7_9RHOB</name>